<dbReference type="RefSeq" id="WP_128388015.1">
    <property type="nucleotide sequence ID" value="NZ_SBII01000001.1"/>
</dbReference>
<gene>
    <name evidence="1" type="ORF">EPI11_00580</name>
</gene>
<protein>
    <submittedName>
        <fullName evidence="1">Uncharacterized protein</fullName>
    </submittedName>
</protein>
<reference evidence="1 2" key="1">
    <citation type="submission" date="2019-01" db="EMBL/GenBank/DDBJ databases">
        <title>Flavobacterium sp. nov.,isolated from freshwater.</title>
        <authorList>
            <person name="Zhang R."/>
            <person name="Du Z.-J."/>
        </authorList>
    </citation>
    <scope>NUCLEOTIDE SEQUENCE [LARGE SCALE GENOMIC DNA]</scope>
    <source>
        <strain evidence="1 2">1E403</strain>
    </source>
</reference>
<keyword evidence="2" id="KW-1185">Reference proteome</keyword>
<evidence type="ECO:0000313" key="2">
    <source>
        <dbReference type="Proteomes" id="UP000287527"/>
    </source>
</evidence>
<proteinExistence type="predicted"/>
<dbReference type="EMBL" id="SBII01000001">
    <property type="protein sequence ID" value="RWX03459.1"/>
    <property type="molecule type" value="Genomic_DNA"/>
</dbReference>
<sequence length="328" mass="37414">MKNDFLFLMTLLCLTVNAQDDGKLKKTVRQEITDRFPSTRVFNIQYQQYAPTDFNSELLDKDFQKGEISNHSKLSFAANIPVFSKPRWTITSSLRYKYETFETKNVTTYLPEITPLSSKMEYHYLSAALSFTYYAKLFNKPFIYNISVIGDGTEKDAERVKAIVGGSIILKRTERTTIGVGLVVFIDPTSQVPVAPTFIMNHTFLNSPWTLDIILPQRVLLTRPLFANGKLSLGTELVADGFYTYTNQPGFAHVYDYRQLEINSGITYEHVLHKDLIATFKTGLANVFSSRASERGKSTNDYIFSSKQDGTAYFNLGFSYNPFLKRKK</sequence>
<organism evidence="1 2">
    <name type="scientific">Flavobacterium cerinum</name>
    <dbReference type="NCBI Taxonomy" id="2502784"/>
    <lineage>
        <taxon>Bacteria</taxon>
        <taxon>Pseudomonadati</taxon>
        <taxon>Bacteroidota</taxon>
        <taxon>Flavobacteriia</taxon>
        <taxon>Flavobacteriales</taxon>
        <taxon>Flavobacteriaceae</taxon>
        <taxon>Flavobacterium</taxon>
    </lineage>
</organism>
<dbReference type="AlphaFoldDB" id="A0A444HEX0"/>
<evidence type="ECO:0000313" key="1">
    <source>
        <dbReference type="EMBL" id="RWX03459.1"/>
    </source>
</evidence>
<accession>A0A444HEX0</accession>
<dbReference type="OrthoDB" id="1027207at2"/>
<name>A0A444HEX0_9FLAO</name>
<dbReference type="Proteomes" id="UP000287527">
    <property type="component" value="Unassembled WGS sequence"/>
</dbReference>
<comment type="caution">
    <text evidence="1">The sequence shown here is derived from an EMBL/GenBank/DDBJ whole genome shotgun (WGS) entry which is preliminary data.</text>
</comment>